<dbReference type="Gene3D" id="2.40.160.50">
    <property type="entry name" value="membrane protein fhac: a member of the omp85/tpsb transporter family"/>
    <property type="match status" value="1"/>
</dbReference>
<dbReference type="EMBL" id="HBGD01003610">
    <property type="protein sequence ID" value="CAD9079740.1"/>
    <property type="molecule type" value="Transcribed_RNA"/>
</dbReference>
<name>A0A7S1KNJ5_9EUKA</name>
<accession>A0A7S1KNJ5</accession>
<evidence type="ECO:0000256" key="2">
    <source>
        <dbReference type="SAM" id="Phobius"/>
    </source>
</evidence>
<feature type="region of interest" description="Disordered" evidence="1">
    <location>
        <begin position="69"/>
        <end position="98"/>
    </location>
</feature>
<keyword evidence="2" id="KW-0472">Membrane</keyword>
<reference evidence="3" key="1">
    <citation type="submission" date="2021-01" db="EMBL/GenBank/DDBJ databases">
        <authorList>
            <person name="Corre E."/>
            <person name="Pelletier E."/>
            <person name="Niang G."/>
            <person name="Scheremetjew M."/>
            <person name="Finn R."/>
            <person name="Kale V."/>
            <person name="Holt S."/>
            <person name="Cochrane G."/>
            <person name="Meng A."/>
            <person name="Brown T."/>
            <person name="Cohen L."/>
        </authorList>
    </citation>
    <scope>NUCLEOTIDE SEQUENCE</scope>
    <source>
        <strain evidence="3">WS</strain>
    </source>
</reference>
<evidence type="ECO:0000256" key="1">
    <source>
        <dbReference type="SAM" id="MobiDB-lite"/>
    </source>
</evidence>
<feature type="compositionally biased region" description="Pro residues" evidence="1">
    <location>
        <begin position="79"/>
        <end position="88"/>
    </location>
</feature>
<sequence length="574" mass="64062">MARKRFDSKGTHATFVCFFFVARLLVVLSSPWLGAEKIPSRTHSARHTHTNTCDIYSSLSTLTNSTAKHTHKTTMTTPQSPPPPPPQSPKATLPNQSSSASYTHLDALLKDIPSLSATPISLHLNTLSGAAHTSLSTVNRIMSPLDSVNNMAELADALHDVEKNAANMGIFRKFQVNLPQIQRNGEALDIVLDVQCEELDYHAPHMDLAKLRKGKLNDLHVENGVFWRNLLGAGEKLNVALEGNVRGAHHLSARAHFPFVDAQGVKEVNIDVRTGKENASYNTSTMMAQPRWWWKTDPDVQNYFAQLQLHTVLVGNHNIFWNIKHRFSHANAPLHNTLSYRYFWDRAERNPVTNRREKGSYSQFDCTMATFNSMPDFVRTQFASNVYIPLRVLSTVASLHFNVAGLQPLGTNYSASDFAKVNDKIHPTDRLYTNVRGYNTVGEQKTTTATSTNSAGSLTQRSEPTGGNFAINVEGRLSAPLKMLGMLYDLTKVHGQAFAQAGNVIPLDFEKGDIERAQSNFVQTAKASYGIGFFVLMQNLRFELNYCRKLKVWNQPQQSTDNFSGIQVNVEAEF</sequence>
<keyword evidence="2" id="KW-1133">Transmembrane helix</keyword>
<gene>
    <name evidence="3" type="ORF">PCOS0759_LOCUS2980</name>
</gene>
<organism evidence="3">
    <name type="scientific">Percolomonas cosmopolitus</name>
    <dbReference type="NCBI Taxonomy" id="63605"/>
    <lineage>
        <taxon>Eukaryota</taxon>
        <taxon>Discoba</taxon>
        <taxon>Heterolobosea</taxon>
        <taxon>Tetramitia</taxon>
        <taxon>Eutetramitia</taxon>
        <taxon>Percolomonadidae</taxon>
        <taxon>Percolomonas</taxon>
    </lineage>
</organism>
<proteinExistence type="predicted"/>
<dbReference type="AlphaFoldDB" id="A0A7S1KNJ5"/>
<feature type="transmembrane region" description="Helical" evidence="2">
    <location>
        <begin position="12"/>
        <end position="33"/>
    </location>
</feature>
<evidence type="ECO:0008006" key="4">
    <source>
        <dbReference type="Google" id="ProtNLM"/>
    </source>
</evidence>
<keyword evidence="2" id="KW-0812">Transmembrane</keyword>
<evidence type="ECO:0000313" key="3">
    <source>
        <dbReference type="EMBL" id="CAD9079740.1"/>
    </source>
</evidence>
<protein>
    <recommendedName>
        <fullName evidence="4">Bacterial surface antigen (D15) domain-containing protein</fullName>
    </recommendedName>
</protein>